<dbReference type="Gene3D" id="3.30.300.20">
    <property type="match status" value="1"/>
</dbReference>
<keyword evidence="6" id="KW-0699">rRNA-binding</keyword>
<dbReference type="CDD" id="cd04163">
    <property type="entry name" value="Era"/>
    <property type="match status" value="1"/>
</dbReference>
<dbReference type="GO" id="GO:0003924">
    <property type="term" value="F:GTPase activity"/>
    <property type="evidence" value="ECO:0007669"/>
    <property type="project" value="UniProtKB-UniRule"/>
</dbReference>
<dbReference type="InterPro" id="IPR004044">
    <property type="entry name" value="KH_dom_type_2"/>
</dbReference>
<dbReference type="EMBL" id="MWDQ01000090">
    <property type="protein sequence ID" value="OQB73226.1"/>
    <property type="molecule type" value="Genomic_DNA"/>
</dbReference>
<dbReference type="NCBIfam" id="TIGR00436">
    <property type="entry name" value="era"/>
    <property type="match status" value="1"/>
</dbReference>
<dbReference type="Pfam" id="PF07650">
    <property type="entry name" value="KH_2"/>
    <property type="match status" value="1"/>
</dbReference>
<dbReference type="InterPro" id="IPR005662">
    <property type="entry name" value="GTPase_Era-like"/>
</dbReference>
<comment type="similarity">
    <text evidence="1 6 7 8">Belongs to the TRAFAC class TrmE-Era-EngA-EngB-Septin-like GTPase superfamily. Era GTPase family.</text>
</comment>
<dbReference type="PANTHER" id="PTHR42698">
    <property type="entry name" value="GTPASE ERA"/>
    <property type="match status" value="1"/>
</dbReference>
<feature type="binding site" evidence="6">
    <location>
        <begin position="120"/>
        <end position="123"/>
    </location>
    <ligand>
        <name>GTP</name>
        <dbReference type="ChEBI" id="CHEBI:37565"/>
    </ligand>
</feature>
<evidence type="ECO:0000256" key="4">
    <source>
        <dbReference type="ARBA" id="ARBA00022884"/>
    </source>
</evidence>
<dbReference type="Pfam" id="PF01926">
    <property type="entry name" value="MMR_HSR1"/>
    <property type="match status" value="1"/>
</dbReference>
<dbReference type="InterPro" id="IPR009019">
    <property type="entry name" value="KH_sf_prok-type"/>
</dbReference>
<proteinExistence type="inferred from homology"/>
<comment type="subunit">
    <text evidence="6">Monomer.</text>
</comment>
<feature type="domain" description="KH type-2" evidence="9">
    <location>
        <begin position="194"/>
        <end position="281"/>
    </location>
</feature>
<dbReference type="HAMAP" id="MF_00367">
    <property type="entry name" value="GTPase_Era"/>
    <property type="match status" value="1"/>
</dbReference>
<dbReference type="Gene3D" id="3.40.50.300">
    <property type="entry name" value="P-loop containing nucleotide triphosphate hydrolases"/>
    <property type="match status" value="1"/>
</dbReference>
<evidence type="ECO:0000259" key="10">
    <source>
        <dbReference type="PROSITE" id="PS51713"/>
    </source>
</evidence>
<dbReference type="CDD" id="cd22534">
    <property type="entry name" value="KH-II_Era"/>
    <property type="match status" value="1"/>
</dbReference>
<dbReference type="Proteomes" id="UP000485562">
    <property type="component" value="Unassembled WGS sequence"/>
</dbReference>
<dbReference type="GO" id="GO:0005525">
    <property type="term" value="F:GTP binding"/>
    <property type="evidence" value="ECO:0007669"/>
    <property type="project" value="UniProtKB-UniRule"/>
</dbReference>
<keyword evidence="6" id="KW-1003">Cell membrane</keyword>
<dbReference type="PROSITE" id="PS50823">
    <property type="entry name" value="KH_TYPE_2"/>
    <property type="match status" value="1"/>
</dbReference>
<evidence type="ECO:0000256" key="5">
    <source>
        <dbReference type="ARBA" id="ARBA00023134"/>
    </source>
</evidence>
<comment type="subcellular location">
    <subcellularLocation>
        <location evidence="6">Cytoplasm</location>
    </subcellularLocation>
    <subcellularLocation>
        <location evidence="6">Cell membrane</location>
        <topology evidence="6">Peripheral membrane protein</topology>
    </subcellularLocation>
</comment>
<dbReference type="GO" id="GO:0005886">
    <property type="term" value="C:plasma membrane"/>
    <property type="evidence" value="ECO:0007669"/>
    <property type="project" value="UniProtKB-SubCell"/>
</dbReference>
<keyword evidence="4 6" id="KW-0694">RNA-binding</keyword>
<feature type="binding site" evidence="6">
    <location>
        <begin position="57"/>
        <end position="61"/>
    </location>
    <ligand>
        <name>GTP</name>
        <dbReference type="ChEBI" id="CHEBI:37565"/>
    </ligand>
</feature>
<comment type="function">
    <text evidence="6">An essential GTPase that binds both GDP and GTP, with rapid nucleotide exchange. Plays a role in 16S rRNA processing and 30S ribosomal subunit biogenesis and possibly also in cell cycle regulation and energy metabolism.</text>
</comment>
<dbReference type="SUPFAM" id="SSF54814">
    <property type="entry name" value="Prokaryotic type KH domain (KH-domain type II)"/>
    <property type="match status" value="1"/>
</dbReference>
<evidence type="ECO:0000256" key="6">
    <source>
        <dbReference type="HAMAP-Rule" id="MF_00367"/>
    </source>
</evidence>
<evidence type="ECO:0000256" key="7">
    <source>
        <dbReference type="PROSITE-ProRule" id="PRU01050"/>
    </source>
</evidence>
<comment type="caution">
    <text evidence="11">The sequence shown here is derived from an EMBL/GenBank/DDBJ whole genome shotgun (WGS) entry which is preliminary data.</text>
</comment>
<dbReference type="GO" id="GO:0070181">
    <property type="term" value="F:small ribosomal subunit rRNA binding"/>
    <property type="evidence" value="ECO:0007669"/>
    <property type="project" value="UniProtKB-UniRule"/>
</dbReference>
<feature type="region of interest" description="G3" evidence="7">
    <location>
        <begin position="57"/>
        <end position="60"/>
    </location>
</feature>
<feature type="region of interest" description="G1" evidence="7">
    <location>
        <begin position="10"/>
        <end position="17"/>
    </location>
</feature>
<dbReference type="GO" id="GO:0000028">
    <property type="term" value="P:ribosomal small subunit assembly"/>
    <property type="evidence" value="ECO:0007669"/>
    <property type="project" value="TreeGrafter"/>
</dbReference>
<dbReference type="AlphaFoldDB" id="A0A1V6C8J9"/>
<dbReference type="NCBIfam" id="NF000908">
    <property type="entry name" value="PRK00089.1"/>
    <property type="match status" value="1"/>
</dbReference>
<keyword evidence="3 6" id="KW-0547">Nucleotide-binding</keyword>
<dbReference type="InterPro" id="IPR005225">
    <property type="entry name" value="Small_GTP-bd"/>
</dbReference>
<evidence type="ECO:0000256" key="1">
    <source>
        <dbReference type="ARBA" id="ARBA00007921"/>
    </source>
</evidence>
<feature type="region of interest" description="G2" evidence="7">
    <location>
        <begin position="36"/>
        <end position="40"/>
    </location>
</feature>
<evidence type="ECO:0000256" key="2">
    <source>
        <dbReference type="ARBA" id="ARBA00020484"/>
    </source>
</evidence>
<keyword evidence="6" id="KW-0472">Membrane</keyword>
<feature type="domain" description="Era-type G" evidence="10">
    <location>
        <begin position="2"/>
        <end position="171"/>
    </location>
</feature>
<sequence length="298" mass="33628">MKSGTVAIIGKPNVGKSTILNAITGSKISIVSKHPATTRFRIIGVKTTDSYQIVFVDTPGIEKTRNRLGEIMQNNITAAIEDADIIVIVLDATHIDSEDERIIQQINTKIRNKKIIVALNKIDRVKPRTEVLSIIDRLTSHYNLKEIVPCSALTGENISEIERVIAENLSEGELIFPKDYTDTFPQTYKISEIIREKVFEHVYQEIPHSIAVEVEEIKPGDKNPDMVVITATIVVEKDNQKKIVIGKNGEKLKIIGSKARREIELMLGKKVYLQLRVKTIEKWRDRPDIFGRFGYGSI</sequence>
<feature type="region of interest" description="G4" evidence="7">
    <location>
        <begin position="120"/>
        <end position="123"/>
    </location>
</feature>
<dbReference type="PRINTS" id="PR00326">
    <property type="entry name" value="GTP1OBG"/>
</dbReference>
<dbReference type="GO" id="GO:0043024">
    <property type="term" value="F:ribosomal small subunit binding"/>
    <property type="evidence" value="ECO:0007669"/>
    <property type="project" value="TreeGrafter"/>
</dbReference>
<dbReference type="InterPro" id="IPR027417">
    <property type="entry name" value="P-loop_NTPase"/>
</dbReference>
<dbReference type="PANTHER" id="PTHR42698:SF1">
    <property type="entry name" value="GTPASE ERA, MITOCHONDRIAL"/>
    <property type="match status" value="1"/>
</dbReference>
<keyword evidence="6" id="KW-0963">Cytoplasm</keyword>
<dbReference type="GO" id="GO:0005829">
    <property type="term" value="C:cytosol"/>
    <property type="evidence" value="ECO:0007669"/>
    <property type="project" value="TreeGrafter"/>
</dbReference>
<protein>
    <recommendedName>
        <fullName evidence="2 6">GTPase Era</fullName>
    </recommendedName>
</protein>
<accession>A0A1V6C8J9</accession>
<dbReference type="PROSITE" id="PS51713">
    <property type="entry name" value="G_ERA"/>
    <property type="match status" value="1"/>
</dbReference>
<reference evidence="11" key="1">
    <citation type="submission" date="2017-02" db="EMBL/GenBank/DDBJ databases">
        <title>Delving into the versatile metabolic prowess of the omnipresent phylum Bacteroidetes.</title>
        <authorList>
            <person name="Nobu M.K."/>
            <person name="Mei R."/>
            <person name="Narihiro T."/>
            <person name="Kuroda K."/>
            <person name="Liu W.-T."/>
        </authorList>
    </citation>
    <scope>NUCLEOTIDE SEQUENCE</scope>
    <source>
        <strain evidence="11">ADurb.Bin131</strain>
    </source>
</reference>
<keyword evidence="6" id="KW-0690">Ribosome biogenesis</keyword>
<dbReference type="NCBIfam" id="TIGR00231">
    <property type="entry name" value="small_GTP"/>
    <property type="match status" value="1"/>
</dbReference>
<feature type="binding site" evidence="6">
    <location>
        <begin position="10"/>
        <end position="17"/>
    </location>
    <ligand>
        <name>GTP</name>
        <dbReference type="ChEBI" id="CHEBI:37565"/>
    </ligand>
</feature>
<evidence type="ECO:0000313" key="11">
    <source>
        <dbReference type="EMBL" id="OQB73226.1"/>
    </source>
</evidence>
<name>A0A1V6C8J9_UNCT6</name>
<dbReference type="InterPro" id="IPR006073">
    <property type="entry name" value="GTP-bd"/>
</dbReference>
<dbReference type="SUPFAM" id="SSF52540">
    <property type="entry name" value="P-loop containing nucleoside triphosphate hydrolases"/>
    <property type="match status" value="1"/>
</dbReference>
<dbReference type="InterPro" id="IPR030388">
    <property type="entry name" value="G_ERA_dom"/>
</dbReference>
<gene>
    <name evidence="6 11" type="primary">era</name>
    <name evidence="11" type="ORF">BWX89_01059</name>
</gene>
<dbReference type="InterPro" id="IPR015946">
    <property type="entry name" value="KH_dom-like_a/b"/>
</dbReference>
<feature type="region of interest" description="G5" evidence="7">
    <location>
        <begin position="150"/>
        <end position="152"/>
    </location>
</feature>
<keyword evidence="5 6" id="KW-0342">GTP-binding</keyword>
<evidence type="ECO:0000256" key="3">
    <source>
        <dbReference type="ARBA" id="ARBA00022741"/>
    </source>
</evidence>
<evidence type="ECO:0000259" key="9">
    <source>
        <dbReference type="PROSITE" id="PS50823"/>
    </source>
</evidence>
<evidence type="ECO:0000256" key="8">
    <source>
        <dbReference type="RuleBase" id="RU003761"/>
    </source>
</evidence>
<organism evidence="11">
    <name type="scientific">candidate division TA06 bacterium ADurb.Bin131</name>
    <dbReference type="NCBI Taxonomy" id="1852827"/>
    <lineage>
        <taxon>Bacteria</taxon>
        <taxon>Bacteria division TA06</taxon>
    </lineage>
</organism>